<evidence type="ECO:0000313" key="4">
    <source>
        <dbReference type="Proteomes" id="UP000596742"/>
    </source>
</evidence>
<dbReference type="PANTHER" id="PTHR12458">
    <property type="entry name" value="ORF PROTEIN"/>
    <property type="match status" value="1"/>
</dbReference>
<dbReference type="AlphaFoldDB" id="A0A8B6HB85"/>
<sequence>MYKNEYQGGPYFEVLTPQGKDSLANWKYPSNGFKKEYEKEVKSYVFYIEGTPATTKIQIPKDPKQSLTLIQRYLILQLFVGKSQDFLIELGVTDLSNNKRRLFLSTTQKETQVAASLHARVPLTIMKKHKWLNLCIDMVSMVGEIWRGQTYKAIESITVSANCKIRRIFTMKTQPPDTAGDEELYGCPSSNSGEIDQIPKQFQIAPDVDQVTQLLNITKIKHAERLKSGGDVSRSSTLDLDLSGRRSSFTDTSRYTIAFGTKVAVNPTSARRGKEPGLNTSRGHRNTHSRIDGTHSRVEDGYGGGQDLSASIVILHQRQHSDPLTKESLEMISRIEIDRQDKMIVQPHPPREPSSDRHKRRQIRVKNGLKNSIKDRVNSAGSAKDENQNSSPQTKSPPEASRVLSHLRPNRQRRTSSESESLNSGSPNDSGVESRPSFASKAEDIYTRKSGEYNVRNYQGDGKDMDESVSNVIAMLNREDVLDIHGGQSAESDIEDEGGGEYEESDDEIEEVNNEMFLFVSKPKSAPKRRLSPNNIVDNDVDHIKTNTVSTTKGHRKGSRPTLSRGPKPEDDFHNGNQSSSDENDSKLRKKLPGSRPASGSNSRPHSGSNSRPHSGTSLGRPNSGTSLGRPGSGTSGGRPQSGTVVHRPNSGTSSAGASPQTSSDKRKNKTEKKPSKNIASKKGSTIDTGFSEMSVGSKTSKDTKLNLKPLQNGPKKASGSPELSASQLQDPLEATLTNRSISRMSRKSLREISQADVRKSIAKSSEKPYDFAKYQIAEVTDSFEARMFESMKRQNEDAMEDVVPSPRKTNSISPAKGPTINIPIQGDCPTLGNGVLYDLSPHATSDEDSTWQAPPNNPHNFQDEMKGRLSTDTMSSNPRYYKLCNVISSTEISCLDILSTIVQKIITKCDVTITDQNTGRTQDTDTEEELDLMYDPCLNCYYDPNTCKYYELI</sequence>
<feature type="compositionally biased region" description="Acidic residues" evidence="1">
    <location>
        <begin position="492"/>
        <end position="513"/>
    </location>
</feature>
<dbReference type="InterPro" id="IPR007714">
    <property type="entry name" value="CFA20_dom"/>
</dbReference>
<feature type="compositionally biased region" description="Basic and acidic residues" evidence="1">
    <location>
        <begin position="372"/>
        <end position="387"/>
    </location>
</feature>
<feature type="compositionally biased region" description="Polar residues" evidence="1">
    <location>
        <begin position="851"/>
        <end position="861"/>
    </location>
</feature>
<protein>
    <recommendedName>
        <fullName evidence="2">CFA20 domain-containing protein</fullName>
    </recommendedName>
</protein>
<feature type="region of interest" description="Disordered" evidence="1">
    <location>
        <begin position="483"/>
        <end position="749"/>
    </location>
</feature>
<feature type="compositionally biased region" description="Polar residues" evidence="1">
    <location>
        <begin position="650"/>
        <end position="663"/>
    </location>
</feature>
<feature type="compositionally biased region" description="Polar residues" evidence="1">
    <location>
        <begin position="722"/>
        <end position="744"/>
    </location>
</feature>
<accession>A0A8B6HB85</accession>
<dbReference type="Proteomes" id="UP000596742">
    <property type="component" value="Unassembled WGS sequence"/>
</dbReference>
<dbReference type="EMBL" id="UYJE01009830">
    <property type="protein sequence ID" value="VDI77296.1"/>
    <property type="molecule type" value="Genomic_DNA"/>
</dbReference>
<feature type="compositionally biased region" description="Polar residues" evidence="1">
    <location>
        <begin position="598"/>
        <end position="623"/>
    </location>
</feature>
<feature type="region of interest" description="Disordered" evidence="1">
    <location>
        <begin position="338"/>
        <end position="443"/>
    </location>
</feature>
<reference evidence="3" key="1">
    <citation type="submission" date="2018-11" db="EMBL/GenBank/DDBJ databases">
        <authorList>
            <person name="Alioto T."/>
            <person name="Alioto T."/>
        </authorList>
    </citation>
    <scope>NUCLEOTIDE SEQUENCE</scope>
</reference>
<proteinExistence type="predicted"/>
<evidence type="ECO:0000313" key="3">
    <source>
        <dbReference type="EMBL" id="VDI77296.1"/>
    </source>
</evidence>
<dbReference type="InterPro" id="IPR040441">
    <property type="entry name" value="CFA20/CFAP20DC"/>
</dbReference>
<feature type="domain" description="CFA20" evidence="2">
    <location>
        <begin position="1"/>
        <end position="172"/>
    </location>
</feature>
<feature type="compositionally biased region" description="Basic and acidic residues" evidence="1">
    <location>
        <begin position="289"/>
        <end position="300"/>
    </location>
</feature>
<gene>
    <name evidence="3" type="ORF">MGAL_10B073923</name>
</gene>
<dbReference type="Pfam" id="PF05018">
    <property type="entry name" value="CFA20_dom"/>
    <property type="match status" value="1"/>
</dbReference>
<evidence type="ECO:0000256" key="1">
    <source>
        <dbReference type="SAM" id="MobiDB-lite"/>
    </source>
</evidence>
<feature type="region of interest" description="Disordered" evidence="1">
    <location>
        <begin position="796"/>
        <end position="821"/>
    </location>
</feature>
<dbReference type="OrthoDB" id="10261083at2759"/>
<name>A0A8B6HB85_MYTGA</name>
<organism evidence="3 4">
    <name type="scientific">Mytilus galloprovincialis</name>
    <name type="common">Mediterranean mussel</name>
    <dbReference type="NCBI Taxonomy" id="29158"/>
    <lineage>
        <taxon>Eukaryota</taxon>
        <taxon>Metazoa</taxon>
        <taxon>Spiralia</taxon>
        <taxon>Lophotrochozoa</taxon>
        <taxon>Mollusca</taxon>
        <taxon>Bivalvia</taxon>
        <taxon>Autobranchia</taxon>
        <taxon>Pteriomorphia</taxon>
        <taxon>Mytilida</taxon>
        <taxon>Mytiloidea</taxon>
        <taxon>Mytilidae</taxon>
        <taxon>Mytilinae</taxon>
        <taxon>Mytilus</taxon>
    </lineage>
</organism>
<feature type="region of interest" description="Disordered" evidence="1">
    <location>
        <begin position="268"/>
        <end position="304"/>
    </location>
</feature>
<evidence type="ECO:0000259" key="2">
    <source>
        <dbReference type="Pfam" id="PF05018"/>
    </source>
</evidence>
<keyword evidence="4" id="KW-1185">Reference proteome</keyword>
<comment type="caution">
    <text evidence="3">The sequence shown here is derived from an EMBL/GenBank/DDBJ whole genome shotgun (WGS) entry which is preliminary data.</text>
</comment>
<feature type="region of interest" description="Disordered" evidence="1">
    <location>
        <begin position="844"/>
        <end position="866"/>
    </location>
</feature>